<gene>
    <name evidence="1" type="ORF">SAMN05444141_11151</name>
</gene>
<organism evidence="1 2">
    <name type="scientific">Pseudovibrio denitrificans</name>
    <dbReference type="NCBI Taxonomy" id="258256"/>
    <lineage>
        <taxon>Bacteria</taxon>
        <taxon>Pseudomonadati</taxon>
        <taxon>Pseudomonadota</taxon>
        <taxon>Alphaproteobacteria</taxon>
        <taxon>Hyphomicrobiales</taxon>
        <taxon>Stappiaceae</taxon>
        <taxon>Pseudovibrio</taxon>
    </lineage>
</organism>
<keyword evidence="2" id="KW-1185">Reference proteome</keyword>
<reference evidence="2" key="1">
    <citation type="submission" date="2016-10" db="EMBL/GenBank/DDBJ databases">
        <authorList>
            <person name="Varghese N."/>
            <person name="Submissions S."/>
        </authorList>
    </citation>
    <scope>NUCLEOTIDE SEQUENCE [LARGE SCALE GENOMIC DNA]</scope>
    <source>
        <strain evidence="2">DSM 17465</strain>
    </source>
</reference>
<evidence type="ECO:0000313" key="1">
    <source>
        <dbReference type="EMBL" id="SFU15563.1"/>
    </source>
</evidence>
<accession>A0A1I7DV89</accession>
<name>A0A1I7DV89_9HYPH</name>
<proteinExistence type="predicted"/>
<dbReference type="AlphaFoldDB" id="A0A1I7DV89"/>
<dbReference type="Proteomes" id="UP000183371">
    <property type="component" value="Unassembled WGS sequence"/>
</dbReference>
<sequence length="101" mass="11934">MKLFTFIVLAAIEANVGEALDISKPYLLKNLIDSDDNSQIARLHKPRDQDKHMRFDYNLTYEEIFPCVSEHPLWSRYCEAPKCELGHKRSFECFLLRLLWS</sequence>
<evidence type="ECO:0000313" key="2">
    <source>
        <dbReference type="Proteomes" id="UP000183371"/>
    </source>
</evidence>
<dbReference type="EMBL" id="FPBD01000011">
    <property type="protein sequence ID" value="SFU15563.1"/>
    <property type="molecule type" value="Genomic_DNA"/>
</dbReference>
<protein>
    <submittedName>
        <fullName evidence="1">Uncharacterized protein</fullName>
    </submittedName>
</protein>